<keyword evidence="2" id="KW-1185">Reference proteome</keyword>
<dbReference type="AlphaFoldDB" id="A0A1R3J743"/>
<gene>
    <name evidence="1" type="ORF">CCACVL1_07329</name>
</gene>
<protein>
    <submittedName>
        <fullName evidence="1">Uncharacterized protein</fullName>
    </submittedName>
</protein>
<accession>A0A1R3J743</accession>
<proteinExistence type="predicted"/>
<dbReference type="EMBL" id="AWWV01008433">
    <property type="protein sequence ID" value="OMO90642.1"/>
    <property type="molecule type" value="Genomic_DNA"/>
</dbReference>
<feature type="non-terminal residue" evidence="1">
    <location>
        <position position="22"/>
    </location>
</feature>
<dbReference type="Proteomes" id="UP000188268">
    <property type="component" value="Unassembled WGS sequence"/>
</dbReference>
<comment type="caution">
    <text evidence="1">The sequence shown here is derived from an EMBL/GenBank/DDBJ whole genome shotgun (WGS) entry which is preliminary data.</text>
</comment>
<dbReference type="Gramene" id="OMO90642">
    <property type="protein sequence ID" value="OMO90642"/>
    <property type="gene ID" value="CCACVL1_07329"/>
</dbReference>
<evidence type="ECO:0000313" key="2">
    <source>
        <dbReference type="Proteomes" id="UP000188268"/>
    </source>
</evidence>
<evidence type="ECO:0000313" key="1">
    <source>
        <dbReference type="EMBL" id="OMO90642.1"/>
    </source>
</evidence>
<name>A0A1R3J743_COCAP</name>
<reference evidence="1 2" key="1">
    <citation type="submission" date="2013-09" db="EMBL/GenBank/DDBJ databases">
        <title>Corchorus capsularis genome sequencing.</title>
        <authorList>
            <person name="Alam M."/>
            <person name="Haque M.S."/>
            <person name="Islam M.S."/>
            <person name="Emdad E.M."/>
            <person name="Islam M.M."/>
            <person name="Ahmed B."/>
            <person name="Halim A."/>
            <person name="Hossen Q.M.M."/>
            <person name="Hossain M.Z."/>
            <person name="Ahmed R."/>
            <person name="Khan M.M."/>
            <person name="Islam R."/>
            <person name="Rashid M.M."/>
            <person name="Khan S.A."/>
            <person name="Rahman M.S."/>
            <person name="Alam M."/>
        </authorList>
    </citation>
    <scope>NUCLEOTIDE SEQUENCE [LARGE SCALE GENOMIC DNA]</scope>
    <source>
        <strain evidence="2">cv. CVL-1</strain>
        <tissue evidence="1">Whole seedling</tissue>
    </source>
</reference>
<sequence length="22" mass="2530">MALFRIKCGEHLVVLISERSEV</sequence>
<organism evidence="1 2">
    <name type="scientific">Corchorus capsularis</name>
    <name type="common">Jute</name>
    <dbReference type="NCBI Taxonomy" id="210143"/>
    <lineage>
        <taxon>Eukaryota</taxon>
        <taxon>Viridiplantae</taxon>
        <taxon>Streptophyta</taxon>
        <taxon>Embryophyta</taxon>
        <taxon>Tracheophyta</taxon>
        <taxon>Spermatophyta</taxon>
        <taxon>Magnoliopsida</taxon>
        <taxon>eudicotyledons</taxon>
        <taxon>Gunneridae</taxon>
        <taxon>Pentapetalae</taxon>
        <taxon>rosids</taxon>
        <taxon>malvids</taxon>
        <taxon>Malvales</taxon>
        <taxon>Malvaceae</taxon>
        <taxon>Grewioideae</taxon>
        <taxon>Apeibeae</taxon>
        <taxon>Corchorus</taxon>
    </lineage>
</organism>